<evidence type="ECO:0000313" key="4">
    <source>
        <dbReference type="Proteomes" id="UP001352223"/>
    </source>
</evidence>
<feature type="compositionally biased region" description="Polar residues" evidence="1">
    <location>
        <begin position="324"/>
        <end position="334"/>
    </location>
</feature>
<dbReference type="RefSeq" id="WP_324769157.1">
    <property type="nucleotide sequence ID" value="NZ_BAAATS010000027.1"/>
</dbReference>
<evidence type="ECO:0000256" key="2">
    <source>
        <dbReference type="SAM" id="Phobius"/>
    </source>
</evidence>
<organism evidence="3 4">
    <name type="scientific">Streptomyces kunmingensis</name>
    <dbReference type="NCBI Taxonomy" id="68225"/>
    <lineage>
        <taxon>Bacteria</taxon>
        <taxon>Bacillati</taxon>
        <taxon>Actinomycetota</taxon>
        <taxon>Actinomycetes</taxon>
        <taxon>Kitasatosporales</taxon>
        <taxon>Streptomycetaceae</taxon>
        <taxon>Streptomyces</taxon>
    </lineage>
</organism>
<keyword evidence="2" id="KW-0472">Membrane</keyword>
<feature type="compositionally biased region" description="Low complexity" evidence="1">
    <location>
        <begin position="359"/>
        <end position="373"/>
    </location>
</feature>
<gene>
    <name evidence="3" type="ORF">OKJ48_16335</name>
</gene>
<feature type="compositionally biased region" description="Low complexity" evidence="1">
    <location>
        <begin position="338"/>
        <end position="351"/>
    </location>
</feature>
<keyword evidence="2" id="KW-1133">Transmembrane helix</keyword>
<dbReference type="Proteomes" id="UP001352223">
    <property type="component" value="Unassembled WGS sequence"/>
</dbReference>
<dbReference type="EMBL" id="JAOZYB010000112">
    <property type="protein sequence ID" value="MEB3961801.1"/>
    <property type="molecule type" value="Genomic_DNA"/>
</dbReference>
<feature type="transmembrane region" description="Helical" evidence="2">
    <location>
        <begin position="45"/>
        <end position="68"/>
    </location>
</feature>
<proteinExistence type="predicted"/>
<reference evidence="3 4" key="1">
    <citation type="submission" date="2022-10" db="EMBL/GenBank/DDBJ databases">
        <authorList>
            <person name="Xie J."/>
            <person name="Shen N."/>
        </authorList>
    </citation>
    <scope>NUCLEOTIDE SEQUENCE [LARGE SCALE GENOMIC DNA]</scope>
    <source>
        <strain evidence="3 4">DSM 41681</strain>
    </source>
</reference>
<feature type="region of interest" description="Disordered" evidence="1">
    <location>
        <begin position="1"/>
        <end position="22"/>
    </location>
</feature>
<sequence length="404" mass="40913">MGVTPDNSQDEQSRPKGKKRVDLSVPQVAGSAVAAVVAAKLASSFGVYGTILGAGVVSAIATCGGTVFQHFFSRTGEQIRDAAVQTKPKGRRIPVTAEGRPVPRTFRSDESMDATTGARATGTLGVTKIAGVTKAVGALPTTTTWGTPSAADAEATTVLPQSPADDDMTQVLDTGAVADLWPDEAAETQLLGTADPEKTQLLRAGAVDDATRMLRPATELPHQPAPAEGGEEDFTDGTVHRARVKRWKRPLIAAAVVFGVTMGGITTYEIVAGHSFSGDSGSTTFRDAFSGHKSSGDSDPAPSTPEPSDDSSTASDSDSRQNGDDSSTDGNTTPSPTPSDSNGSDTGSDTGSDSDADNGSDSGSDTGDGKTTPTPTPTPTPSGSSGAGTGSGADSGRQSPTEQP</sequence>
<keyword evidence="2" id="KW-0812">Transmembrane</keyword>
<name>A0ABU6CCR5_9ACTN</name>
<feature type="region of interest" description="Disordered" evidence="1">
    <location>
        <begin position="287"/>
        <end position="404"/>
    </location>
</feature>
<protein>
    <submittedName>
        <fullName evidence="3">MSCRAMM family adhesin SdrC</fullName>
    </submittedName>
</protein>
<accession>A0ABU6CCR5</accession>
<comment type="caution">
    <text evidence="3">The sequence shown here is derived from an EMBL/GenBank/DDBJ whole genome shotgun (WGS) entry which is preliminary data.</text>
</comment>
<keyword evidence="4" id="KW-1185">Reference proteome</keyword>
<feature type="transmembrane region" description="Helical" evidence="2">
    <location>
        <begin position="251"/>
        <end position="271"/>
    </location>
</feature>
<evidence type="ECO:0000256" key="1">
    <source>
        <dbReference type="SAM" id="MobiDB-lite"/>
    </source>
</evidence>
<evidence type="ECO:0000313" key="3">
    <source>
        <dbReference type="EMBL" id="MEB3961801.1"/>
    </source>
</evidence>